<dbReference type="EMBL" id="JASMQC010000011">
    <property type="protein sequence ID" value="KAK1941870.1"/>
    <property type="molecule type" value="Genomic_DNA"/>
</dbReference>
<feature type="domain" description="AMP-dependent synthetase/ligase" evidence="5">
    <location>
        <begin position="1120"/>
        <end position="1517"/>
    </location>
</feature>
<dbReference type="GO" id="GO:0016405">
    <property type="term" value="F:CoA-ligase activity"/>
    <property type="evidence" value="ECO:0007669"/>
    <property type="project" value="TreeGrafter"/>
</dbReference>
<dbReference type="Proteomes" id="UP001259832">
    <property type="component" value="Unassembled WGS sequence"/>
</dbReference>
<accession>A0AAD9LM33</accession>
<feature type="domain" description="AMP-binding enzyme C-terminal" evidence="6">
    <location>
        <begin position="477"/>
        <end position="555"/>
    </location>
</feature>
<dbReference type="InterPro" id="IPR000873">
    <property type="entry name" value="AMP-dep_synth/lig_dom"/>
</dbReference>
<dbReference type="Gene3D" id="3.30.300.30">
    <property type="match status" value="2"/>
</dbReference>
<organism evidence="8 9">
    <name type="scientific">Phytophthora citrophthora</name>
    <dbReference type="NCBI Taxonomy" id="4793"/>
    <lineage>
        <taxon>Eukaryota</taxon>
        <taxon>Sar</taxon>
        <taxon>Stramenopiles</taxon>
        <taxon>Oomycota</taxon>
        <taxon>Peronosporomycetes</taxon>
        <taxon>Peronosporales</taxon>
        <taxon>Peronosporaceae</taxon>
        <taxon>Phytophthora</taxon>
    </lineage>
</organism>
<dbReference type="PROSITE" id="PS00455">
    <property type="entry name" value="AMP_BINDING"/>
    <property type="match status" value="2"/>
</dbReference>
<dbReference type="InterPro" id="IPR020845">
    <property type="entry name" value="AMP-binding_CS"/>
</dbReference>
<dbReference type="PANTHER" id="PTHR24096">
    <property type="entry name" value="LONG-CHAIN-FATTY-ACID--COA LIGASE"/>
    <property type="match status" value="1"/>
</dbReference>
<keyword evidence="9" id="KW-1185">Reference proteome</keyword>
<feature type="domain" description="AMP-dependent synthetase/ligase" evidence="5">
    <location>
        <begin position="68"/>
        <end position="425"/>
    </location>
</feature>
<dbReference type="InterPro" id="IPR045851">
    <property type="entry name" value="AMP-bd_C_sf"/>
</dbReference>
<evidence type="ECO:0000259" key="6">
    <source>
        <dbReference type="Pfam" id="PF13193"/>
    </source>
</evidence>
<protein>
    <submittedName>
        <fullName evidence="8">4-coumarate--CoA ligase 1</fullName>
    </submittedName>
</protein>
<gene>
    <name evidence="8" type="ORF">P3T76_006934</name>
</gene>
<dbReference type="CDD" id="cd05911">
    <property type="entry name" value="Firefly_Luc_like"/>
    <property type="match status" value="2"/>
</dbReference>
<evidence type="ECO:0000313" key="8">
    <source>
        <dbReference type="EMBL" id="KAK1941870.1"/>
    </source>
</evidence>
<evidence type="ECO:0000256" key="4">
    <source>
        <dbReference type="ARBA" id="ARBA00022840"/>
    </source>
</evidence>
<sequence length="1667" mass="185890">MFIQYWTMLTRRLLRAASARSKVLRRPGLLSASTSPLNFRSFSMIVHESPHPEVTIPNKTIWEIVGDQLNVHADKPAFIDGVTHEKITFKELHERARRFAIALSKDGVKKGDAVILHSFNCLDYPTVVLALTSLGAVCSPASPMFLPDELAVQIKASKAKYIITHKELEKTAIEAAKLCNVDKKFIYTMGHGEVSEEGLQSIDELVKHDDDFHFERIDPESNVMLPFSSGTTGVPKGVALSARNMLSNALQVDHVEDLCGYSLGLLPFYHIYGMMLLHLSMYQGAAKVILPRFEPETFLNALSTYKIRAAHIAPPVALFLAHHPLVEKYDISATEFLVSGGAPMGKEVEKLVKDRLKVTVKQAYGMTEASPAVNYAEDAYRKPGSVGRLLPNTQLRVKCTATDKDLGIGEHGELLYKGPQVMIGYSNNAEANKNVFTEDRFLRTGDIGFIDDDGFVFIVDRVKELIKYKGHQVAPAELEDVLNNHPQISDACCVRGKDAFGEEIPKAYVVLKDSTNAAGLTEEEVIDFVASKVAPFKKVRQVEFIDAIPKSATGKILRRDLQLPLPLSPSQLTPTPRNSLSSVVASGVAPSTQLSQESDIQLAHDTSDIGTAYIINLTTATTTTGESDAETEDAEDTSINLFDVDVQQMVTDLIWDDSCKQHCLEGKAGELTSLVCSLGQMTNLEKTPCILTLIGVLMQSDTAERHHGKGDREKFHYNQLNKYASKVKWYQTVASGVGEVVTVRVHIQKTKDAMVKKYYNREDYTLLPATFTWDMHKFVERGLYMYEPAPLTFRKFLSLHCPAIKIRPSQSTVYDLCMIYQASIHRGPTAEQNEALGKHIEAARRMRCIDENTRRTLLRLHDDNAGYGLLAEPDNTVCHHHAISMVLLFSPRGVYVWNILRERRYTNLILSGKKGLVVYADNCSGQNKNNYVIRFLLEQVQIDAFERVDYIFFVKGRTKNSCDRGFGHVRKHVSRTECWTMNHIATAVNNTSASSRWYTFHVATEELYKNLVGIQQYQVLSMEQNNPGVVLCRRRPDDETGGKDLRCKVDDSPHTVRSRILRSIPTNRCHAAPAILQYRGSLREVNLRFNARSFTKIVHESPHPTVEIPNKTLWDILGDQLSAHADKPAFIDGLTNKHLTFEQLHLRAKRLAIALAKDGVKKGDVCDYNANVRHSVETNVVVALQAVIIHSFNCLDYPTAVLGAYRQATVINYIPDLCSPASHMFRPGELAVQIKAAKVKYIITHADLQATAVAAAKLCNLQEKFIYTMGHHPSNGDNLVSINKILMLVYLFCSELVQHEDDYFELEPIDPDSNVMLPFSSGTTGIPKGVALSARNMLANALQINHVENLGGHSLGLMPFFHIYGIMLMHLSIYQGASKVILPRFEPDTFLNTLASYKIRVAHIAPPLALFLAHDPLVDQYDISGTKFLVSAGAPMGKGVERLVKDRLNATVKQTYGMTETAPGVNYAEETYHKSGSVGRLLPNTRLRVKCTVTDKDLGVGEHGELLYKGPQVMIGYSNNAEANKNVFTEDRFLRTGDIGFIDEDGFVFIVDRLKEMIKYKGHQVAPAELEDVLNNHPQISDACCVRGKDAFGEEIPKAYVVLKDSTNAAGLTEEEVMDFVASKVAPFKKVRQVEFIDAIPKSVTGKILRRELQDFETQDQLRAVGE</sequence>
<proteinExistence type="inferred from homology"/>
<dbReference type="PANTHER" id="PTHR24096:SF149">
    <property type="entry name" value="AMP-BINDING DOMAIN-CONTAINING PROTEIN-RELATED"/>
    <property type="match status" value="1"/>
</dbReference>
<evidence type="ECO:0000259" key="5">
    <source>
        <dbReference type="Pfam" id="PF00501"/>
    </source>
</evidence>
<keyword evidence="3" id="KW-0547">Nucleotide-binding</keyword>
<comment type="similarity">
    <text evidence="1">Belongs to the ATP-dependent AMP-binding enzyme family.</text>
</comment>
<evidence type="ECO:0000256" key="2">
    <source>
        <dbReference type="ARBA" id="ARBA00022598"/>
    </source>
</evidence>
<feature type="domain" description="AMP-binding enzyme C-terminal" evidence="6">
    <location>
        <begin position="1569"/>
        <end position="1647"/>
    </location>
</feature>
<dbReference type="InterPro" id="IPR057191">
    <property type="entry name" value="DUF7869"/>
</dbReference>
<dbReference type="InterPro" id="IPR042099">
    <property type="entry name" value="ANL_N_sf"/>
</dbReference>
<dbReference type="SUPFAM" id="SSF56801">
    <property type="entry name" value="Acetyl-CoA synthetase-like"/>
    <property type="match status" value="2"/>
</dbReference>
<dbReference type="Pfam" id="PF25273">
    <property type="entry name" value="DUF7869"/>
    <property type="match status" value="1"/>
</dbReference>
<keyword evidence="4" id="KW-0067">ATP-binding</keyword>
<evidence type="ECO:0000313" key="9">
    <source>
        <dbReference type="Proteomes" id="UP001259832"/>
    </source>
</evidence>
<dbReference type="GO" id="GO:0005524">
    <property type="term" value="F:ATP binding"/>
    <property type="evidence" value="ECO:0007669"/>
    <property type="project" value="UniProtKB-KW"/>
</dbReference>
<dbReference type="Pfam" id="PF00501">
    <property type="entry name" value="AMP-binding"/>
    <property type="match status" value="2"/>
</dbReference>
<dbReference type="FunFam" id="3.40.50.12780:FF:000003">
    <property type="entry name" value="Long-chain-fatty-acid--CoA ligase FadD"/>
    <property type="match status" value="1"/>
</dbReference>
<name>A0AAD9LM33_9STRA</name>
<reference evidence="8" key="1">
    <citation type="submission" date="2023-08" db="EMBL/GenBank/DDBJ databases">
        <title>Reference Genome Resource for the Citrus Pathogen Phytophthora citrophthora.</title>
        <authorList>
            <person name="Moller H."/>
            <person name="Coetzee B."/>
            <person name="Rose L.J."/>
            <person name="Van Niekerk J.M."/>
        </authorList>
    </citation>
    <scope>NUCLEOTIDE SEQUENCE</scope>
    <source>
        <strain evidence="8">STE-U-9442</strain>
    </source>
</reference>
<keyword evidence="2 8" id="KW-0436">Ligase</keyword>
<dbReference type="Gene3D" id="3.40.50.12780">
    <property type="entry name" value="N-terminal domain of ligase-like"/>
    <property type="match status" value="2"/>
</dbReference>
<dbReference type="InterPro" id="IPR025110">
    <property type="entry name" value="AMP-bd_C"/>
</dbReference>
<evidence type="ECO:0000256" key="1">
    <source>
        <dbReference type="ARBA" id="ARBA00006432"/>
    </source>
</evidence>
<feature type="domain" description="DUF7869" evidence="7">
    <location>
        <begin position="915"/>
        <end position="993"/>
    </location>
</feature>
<comment type="caution">
    <text evidence="8">The sequence shown here is derived from an EMBL/GenBank/DDBJ whole genome shotgun (WGS) entry which is preliminary data.</text>
</comment>
<evidence type="ECO:0000256" key="3">
    <source>
        <dbReference type="ARBA" id="ARBA00022741"/>
    </source>
</evidence>
<dbReference type="FunFam" id="3.30.300.30:FF:000007">
    <property type="entry name" value="4-coumarate--CoA ligase 2"/>
    <property type="match status" value="2"/>
</dbReference>
<evidence type="ECO:0000259" key="7">
    <source>
        <dbReference type="Pfam" id="PF25273"/>
    </source>
</evidence>
<dbReference type="Pfam" id="PF13193">
    <property type="entry name" value="AMP-binding_C"/>
    <property type="match status" value="2"/>
</dbReference>